<organism evidence="1 2">
    <name type="scientific">Rubroshorea leprosula</name>
    <dbReference type="NCBI Taxonomy" id="152421"/>
    <lineage>
        <taxon>Eukaryota</taxon>
        <taxon>Viridiplantae</taxon>
        <taxon>Streptophyta</taxon>
        <taxon>Embryophyta</taxon>
        <taxon>Tracheophyta</taxon>
        <taxon>Spermatophyta</taxon>
        <taxon>Magnoliopsida</taxon>
        <taxon>eudicotyledons</taxon>
        <taxon>Gunneridae</taxon>
        <taxon>Pentapetalae</taxon>
        <taxon>rosids</taxon>
        <taxon>malvids</taxon>
        <taxon>Malvales</taxon>
        <taxon>Dipterocarpaceae</taxon>
        <taxon>Rubroshorea</taxon>
    </lineage>
</organism>
<evidence type="ECO:0000313" key="1">
    <source>
        <dbReference type="EMBL" id="GKV07094.1"/>
    </source>
</evidence>
<reference evidence="1 2" key="1">
    <citation type="journal article" date="2021" name="Commun. Biol.">
        <title>The genome of Shorea leprosula (Dipterocarpaceae) highlights the ecological relevance of drought in aseasonal tropical rainforests.</title>
        <authorList>
            <person name="Ng K.K.S."/>
            <person name="Kobayashi M.J."/>
            <person name="Fawcett J.A."/>
            <person name="Hatakeyama M."/>
            <person name="Paape T."/>
            <person name="Ng C.H."/>
            <person name="Ang C.C."/>
            <person name="Tnah L.H."/>
            <person name="Lee C.T."/>
            <person name="Nishiyama T."/>
            <person name="Sese J."/>
            <person name="O'Brien M.J."/>
            <person name="Copetti D."/>
            <person name="Mohd Noor M.I."/>
            <person name="Ong R.C."/>
            <person name="Putra M."/>
            <person name="Sireger I.Z."/>
            <person name="Indrioko S."/>
            <person name="Kosugi Y."/>
            <person name="Izuno A."/>
            <person name="Isagi Y."/>
            <person name="Lee S.L."/>
            <person name="Shimizu K.K."/>
        </authorList>
    </citation>
    <scope>NUCLEOTIDE SEQUENCE [LARGE SCALE GENOMIC DNA]</scope>
    <source>
        <strain evidence="1">214</strain>
    </source>
</reference>
<evidence type="ECO:0008006" key="3">
    <source>
        <dbReference type="Google" id="ProtNLM"/>
    </source>
</evidence>
<keyword evidence="2" id="KW-1185">Reference proteome</keyword>
<proteinExistence type="predicted"/>
<protein>
    <recommendedName>
        <fullName evidence="3">Secreted protein</fullName>
    </recommendedName>
</protein>
<dbReference type="EMBL" id="BPVZ01000026">
    <property type="protein sequence ID" value="GKV07094.1"/>
    <property type="molecule type" value="Genomic_DNA"/>
</dbReference>
<dbReference type="AlphaFoldDB" id="A0AAV5J513"/>
<evidence type="ECO:0000313" key="2">
    <source>
        <dbReference type="Proteomes" id="UP001054252"/>
    </source>
</evidence>
<comment type="caution">
    <text evidence="1">The sequence shown here is derived from an EMBL/GenBank/DDBJ whole genome shotgun (WGS) entry which is preliminary data.</text>
</comment>
<name>A0AAV5J513_9ROSI</name>
<dbReference type="Proteomes" id="UP001054252">
    <property type="component" value="Unassembled WGS sequence"/>
</dbReference>
<sequence>MPTLRLASFPISIAPSSTSTQHYQHRFFLWFSLLLLNPSISRSKRLRMEAYCNANARMFPICDFASLLNLRLSKNVCDNVHGEIGRFRLIL</sequence>
<accession>A0AAV5J513</accession>
<gene>
    <name evidence="1" type="ORF">SLEP1_g18897</name>
</gene>